<comment type="caution">
    <text evidence="4">The sequence shown here is derived from an EMBL/GenBank/DDBJ whole genome shotgun (WGS) entry which is preliminary data.</text>
</comment>
<dbReference type="InterPro" id="IPR039844">
    <property type="entry name" value="URB1"/>
</dbReference>
<organism evidence="4 5">
    <name type="scientific">Hevea brasiliensis</name>
    <name type="common">Para rubber tree</name>
    <name type="synonym">Siphonia brasiliensis</name>
    <dbReference type="NCBI Taxonomy" id="3981"/>
    <lineage>
        <taxon>Eukaryota</taxon>
        <taxon>Viridiplantae</taxon>
        <taxon>Streptophyta</taxon>
        <taxon>Embryophyta</taxon>
        <taxon>Tracheophyta</taxon>
        <taxon>Spermatophyta</taxon>
        <taxon>Magnoliopsida</taxon>
        <taxon>eudicotyledons</taxon>
        <taxon>Gunneridae</taxon>
        <taxon>Pentapetalae</taxon>
        <taxon>rosids</taxon>
        <taxon>fabids</taxon>
        <taxon>Malpighiales</taxon>
        <taxon>Euphorbiaceae</taxon>
        <taxon>Crotonoideae</taxon>
        <taxon>Micrandreae</taxon>
        <taxon>Hevea</taxon>
    </lineage>
</organism>
<dbReference type="PANTHER" id="PTHR13500:SF0">
    <property type="entry name" value="NUCLEOLAR PRE-RIBOSOMAL-ASSOCIATED PROTEIN 1"/>
    <property type="match status" value="1"/>
</dbReference>
<dbReference type="InterPro" id="IPR021714">
    <property type="entry name" value="URB1_N"/>
</dbReference>
<dbReference type="PANTHER" id="PTHR13500">
    <property type="entry name" value="NUCLEOLAR PRERIBOSOMAL-ASSOCIATED PROTEIN 1"/>
    <property type="match status" value="1"/>
</dbReference>
<sequence>MPRKEEFSSVGMDDQTSASDDDLVLKEEEDNEVEAREATNLVFKATYEAKLRELLHKINSFEIKLCSDATKEFVKLLKGNSGGELLRLYVQSTSNFSELVGALKLREGKPGMSYILSLISVILSHPDGKYKPNDKERIAISVVLDKFARSFIEEKFEVVYKELNSKEGKCQNAALLLMASIVRRGSGLASEVAKKFDFKLQAFSKLAEYKLRQNNKKRKHSTRRAFVEFAMSFLEVGKPGLLRWILQQREMFSGVLRGLENDDNETVIFVLSTLRDKILTEQSLVSPALRSVLFGSVVLEQLVGISGMRNGPSAELAHNVLLMVCTDPCNGLMPDFKRRPTPLRGNPKRLLELMKKLKATEIDNHRDLLLAIVRGSLSFGSAYMEEFPYNLEDYASPSWFSSVSLAANLVSSMAVGDPFGFIDFQSNDPPCCNSVHVQNIMTIISSRPLSRSVINKGLLHLDFLVKNGTLRLLLEALKLLDSFLRATSLSCTRKQRIRKWAVLKQEIWNEIRTLLPDPQVLLSLLSPLSSLARSDKSCLKRTADKEISLLCCKRRKKLKRKATIEDTDIIIGGINSLPDIALAEDDENVVESQIPHASDGTMDFMNVISELWGSDLCSVPDTTLKDAEILFQSKLLDALKIYLLIMPTALEGSFDFFMNLHNNPSELPFNILYSLLPLLVEYIRWSPGSEITVRTPPLMYKHLQPFLNLLIFSPSGGIKAQAYKLTQAAMSSTGAFDRNLNEIVAWILFLPGYSVVKLSVEIIGTEVLQNLSTAAISFLCDAISTIGNNLFRYWDAVRNHTYHLNEFKDVSPEFSPLVICVLQKCMRLLSSESGTFSLLEKSMISVYVCNTLKYLLQTQVDARLLAALIRSVLSEGLQDQCSVEWQPLKNLLLFSESILHQKAFCFFLIDEKDVPVDSSFVRALGEVRKILESGHSGEIAVIMKDFFSAIMCTTSDGLLMNFPTVMTISQHLHIPLPFLSSVFFHKQNFLAGVLKLWPQVFFPGLEKAVSMIDPQGVNDDVFAQETILDVDFDASEFAAAVAFGLFLRQAPFHVLFPAIISSDGPCLSESSKIKDVLMAKLSECTSEFVVSYLRLLLFWFYQIQLSYRIKPLPILREFAEICYVLLKHMLAQLSAFKPDSEDPPLAKMIQEVAEIIFCHPAVKASLTYPLSCDQNLANDDFSEGNSRDNLQAFLSFSQQRIHPIDHHVLDMLTTTFDYLLSSFTGKHCLLKVEDGVSKQLVKAFKIPIQKIYLKLKDKFDLCIRTEDYLPLLLPFYALHALMQFTSPFELFDLVLWIFDRFELNGLTNQKSCMTFAFSIAFCIAGDAFKMLSIYLQRPVTARALFYTFWEMEKKILDINLIEEIYFKICKFATNLKVDFAYSCLLEAVSAVYRQKYMQCDLLDALSLVLSRVIISTPVEILSHCIYGASKTKAKLLSLLVDISPLHLSVFGYLFLEILNEKVHLKGNKVEEACETSLSDEDFMLLLPSAFSYLTTVFMKFEKQFYKQFTSIPSFYSKILLSGFHNWKSFVSGYVFQENYDEFLPSSIEELVNLVDASLLGKAIKMLQCHFAFSGGMKMKERLKMFSSILTCSDAHDQLLDCDVDETEFYSLSQSLNLINRVVAKISLCRMMLFPVDNHILSPKEADGNSKSISLDMLSNKEGQSRMLFIKILVSTWRCLVKKFPSVSNGSRGEKSSGCLQLFRYLELFILRTVLELTTEMRGDLVHLQAIPFLEQLMRSSLLFRFEDPTTLDVLRSILTLLSEGKFSSALYIRLLLAHSQFESTICSFTESHSSQSGALFKPMPSILRSLDITHPNSNNDLQTTKPHLKQLEIVKLLRTLIQLKPELSGGSSGKESGINLKELHLLLLSSYGATLSEIDLEIYNLMQEIESIDKSVSEDLSEMDYLWGSAALKIRNERALDQDLSSNIMTDTEAFEEHRRSQFREILPIDPKKCLATVLHFPYDRIASDGGLLLSRFEPENLKTMHVKYSPPVDKIQRYDPIFILRFSIHILSMGYIEPVEFAGLGLLAVAFVSISSPDVGMRKLGYESLGRYKNALEGCQKKKDIMRLRLLLTYMQNGIKEPWQKIPSILALFAAESSLILLDPSNDHYTTLSKHLMHSSKVNMKCIPLFHTLFQSNSVNFRAERLWILRLACAGLNLNDDAEIFINNSILETLLSFYATPLADNESKELILQVVKKSVKLHRMTYHLVEDCGLFPWLSYIISISSGLLDEKNSFSTLQLVVAVKVASDIISFRDINQWLQDCALEQLMELSSNLYKLLVGGLELIKENVSLIDSILQIMTLTLKISQKRKIYQPHFTLSMEGLFRIYQTLDACDTSRSSSNAEFGLQTILMSTPPVDIFYMNKEKLSGFLMWALSTALKSDSLKIFHHKVSLMIISEETPSDETLISKLLRWLVAAVILGKLYWKLNDVNSKYSEKSSSKSLQSFLEYVEMAHGGRNNCKFDCEEVLAATIIFLQQLIGSNSRVLSSVVSALCLCGPFKHSDFMHDNGTAMVSLLSKVRCPTEANPEWRWSFYQPWRDRSLEMTDIEKMDEHNACQSLMVIMSNVHGKKPLDSEVLSCQVIGNTNVFEWERSIIEKPN</sequence>
<evidence type="ECO:0000313" key="4">
    <source>
        <dbReference type="EMBL" id="KAJ9153569.1"/>
    </source>
</evidence>
<evidence type="ECO:0000256" key="1">
    <source>
        <dbReference type="SAM" id="MobiDB-lite"/>
    </source>
</evidence>
<dbReference type="Proteomes" id="UP001174677">
    <property type="component" value="Chromosome 15"/>
</dbReference>
<dbReference type="InterPro" id="IPR032436">
    <property type="entry name" value="URB1_C"/>
</dbReference>
<name>A0ABQ9KZX8_HEVBR</name>
<gene>
    <name evidence="4" type="ORF">P3X46_026996</name>
</gene>
<evidence type="ECO:0000313" key="5">
    <source>
        <dbReference type="Proteomes" id="UP001174677"/>
    </source>
</evidence>
<dbReference type="EMBL" id="JARPOI010000015">
    <property type="protein sequence ID" value="KAJ9153569.1"/>
    <property type="molecule type" value="Genomic_DNA"/>
</dbReference>
<evidence type="ECO:0000259" key="2">
    <source>
        <dbReference type="Pfam" id="PF11707"/>
    </source>
</evidence>
<feature type="region of interest" description="Disordered" evidence="1">
    <location>
        <begin position="1"/>
        <end position="30"/>
    </location>
</feature>
<feature type="domain" description="URB1 C-terminal" evidence="3">
    <location>
        <begin position="2028"/>
        <end position="2218"/>
    </location>
</feature>
<dbReference type="Pfam" id="PF11707">
    <property type="entry name" value="Npa1"/>
    <property type="match status" value="1"/>
</dbReference>
<dbReference type="Pfam" id="PF16201">
    <property type="entry name" value="NopRA1"/>
    <property type="match status" value="1"/>
</dbReference>
<keyword evidence="5" id="KW-1185">Reference proteome</keyword>
<proteinExistence type="predicted"/>
<protein>
    <recommendedName>
        <fullName evidence="6">Nucleolar pre-ribosomal-associated protein 1 C-terminal domain-containing protein</fullName>
    </recommendedName>
</protein>
<evidence type="ECO:0008006" key="6">
    <source>
        <dbReference type="Google" id="ProtNLM"/>
    </source>
</evidence>
<accession>A0ABQ9KZX8</accession>
<reference evidence="4 5" key="1">
    <citation type="journal article" date="2023" name="Plant Biotechnol. J.">
        <title>Chromosome-level wild Hevea brasiliensis genome provides new tools for genomic-assisted breeding and valuable loci to elevate rubber yield.</title>
        <authorList>
            <person name="Cheng H."/>
            <person name="Song X."/>
            <person name="Hu Y."/>
            <person name="Wu T."/>
            <person name="Yang Q."/>
            <person name="An Z."/>
            <person name="Feng S."/>
            <person name="Deng Z."/>
            <person name="Wu W."/>
            <person name="Zeng X."/>
            <person name="Tu M."/>
            <person name="Wang X."/>
            <person name="Huang H."/>
        </authorList>
    </citation>
    <scope>NUCLEOTIDE SEQUENCE [LARGE SCALE GENOMIC DNA]</scope>
    <source>
        <strain evidence="4">MT/VB/25A 57/8</strain>
    </source>
</reference>
<evidence type="ECO:0000259" key="3">
    <source>
        <dbReference type="Pfam" id="PF16201"/>
    </source>
</evidence>
<feature type="compositionally biased region" description="Acidic residues" evidence="1">
    <location>
        <begin position="19"/>
        <end position="30"/>
    </location>
</feature>
<feature type="domain" description="URB1 N-terminal" evidence="2">
    <location>
        <begin position="111"/>
        <end position="401"/>
    </location>
</feature>